<evidence type="ECO:0000259" key="9">
    <source>
        <dbReference type="Pfam" id="PF09329"/>
    </source>
</evidence>
<feature type="region of interest" description="Disordered" evidence="8">
    <location>
        <begin position="1"/>
        <end position="72"/>
    </location>
</feature>
<feature type="domain" description="Zinc finger Mcm10/DnaG-type" evidence="9">
    <location>
        <begin position="472"/>
        <end position="517"/>
    </location>
</feature>
<reference evidence="11 12" key="1">
    <citation type="submission" date="2013-03" db="EMBL/GenBank/DDBJ databases">
        <title>The Genome Sequence of Phialophora europaea CBS 101466.</title>
        <authorList>
            <consortium name="The Broad Institute Genomics Platform"/>
            <person name="Cuomo C."/>
            <person name="de Hoog S."/>
            <person name="Gorbushina A."/>
            <person name="Walker B."/>
            <person name="Young S.K."/>
            <person name="Zeng Q."/>
            <person name="Gargeya S."/>
            <person name="Fitzgerald M."/>
            <person name="Haas B."/>
            <person name="Abouelleil A."/>
            <person name="Allen A.W."/>
            <person name="Alvarado L."/>
            <person name="Arachchi H.M."/>
            <person name="Berlin A.M."/>
            <person name="Chapman S.B."/>
            <person name="Gainer-Dewar J."/>
            <person name="Goldberg J."/>
            <person name="Griggs A."/>
            <person name="Gujja S."/>
            <person name="Hansen M."/>
            <person name="Howarth C."/>
            <person name="Imamovic A."/>
            <person name="Ireland A."/>
            <person name="Larimer J."/>
            <person name="McCowan C."/>
            <person name="Murphy C."/>
            <person name="Pearson M."/>
            <person name="Poon T.W."/>
            <person name="Priest M."/>
            <person name="Roberts A."/>
            <person name="Saif S."/>
            <person name="Shea T."/>
            <person name="Sisk P."/>
            <person name="Sykes S."/>
            <person name="Wortman J."/>
            <person name="Nusbaum C."/>
            <person name="Birren B."/>
        </authorList>
    </citation>
    <scope>NUCLEOTIDE SEQUENCE [LARGE SCALE GENOMIC DNA]</scope>
    <source>
        <strain evidence="11 12">CBS 101466</strain>
    </source>
</reference>
<dbReference type="VEuPathDB" id="FungiDB:HMPREF1541_03163"/>
<dbReference type="InterPro" id="IPR012340">
    <property type="entry name" value="NA-bd_OB-fold"/>
</dbReference>
<dbReference type="FunCoup" id="W2RZK8">
    <property type="interactions" value="36"/>
</dbReference>
<evidence type="ECO:0000256" key="1">
    <source>
        <dbReference type="ARBA" id="ARBA00004123"/>
    </source>
</evidence>
<dbReference type="InParanoid" id="W2RZK8"/>
<proteinExistence type="inferred from homology"/>
<feature type="region of interest" description="Disordered" evidence="8">
    <location>
        <begin position="601"/>
        <end position="634"/>
    </location>
</feature>
<dbReference type="GO" id="GO:0003697">
    <property type="term" value="F:single-stranded DNA binding"/>
    <property type="evidence" value="ECO:0007669"/>
    <property type="project" value="InterPro"/>
</dbReference>
<dbReference type="Pfam" id="PF09329">
    <property type="entry name" value="zf-primase"/>
    <property type="match status" value="1"/>
</dbReference>
<dbReference type="GO" id="GO:0006270">
    <property type="term" value="P:DNA replication initiation"/>
    <property type="evidence" value="ECO:0007669"/>
    <property type="project" value="InterPro"/>
</dbReference>
<keyword evidence="7" id="KW-0539">Nucleus</keyword>
<keyword evidence="12" id="KW-1185">Reference proteome</keyword>
<dbReference type="InterPro" id="IPR015408">
    <property type="entry name" value="Znf_Mcm10/DnaG"/>
</dbReference>
<keyword evidence="3" id="KW-0235">DNA replication</keyword>
<feature type="compositionally biased region" description="Polar residues" evidence="8">
    <location>
        <begin position="294"/>
        <end position="305"/>
    </location>
</feature>
<feature type="compositionally biased region" description="Polar residues" evidence="8">
    <location>
        <begin position="103"/>
        <end position="114"/>
    </location>
</feature>
<feature type="region of interest" description="Disordered" evidence="8">
    <location>
        <begin position="92"/>
        <end position="142"/>
    </location>
</feature>
<keyword evidence="5" id="KW-0863">Zinc-finger</keyword>
<evidence type="ECO:0000256" key="6">
    <source>
        <dbReference type="ARBA" id="ARBA00022833"/>
    </source>
</evidence>
<dbReference type="STRING" id="1220924.W2RZK8"/>
<evidence type="ECO:0000256" key="5">
    <source>
        <dbReference type="ARBA" id="ARBA00022771"/>
    </source>
</evidence>
<dbReference type="GeneID" id="19970502"/>
<dbReference type="AlphaFoldDB" id="W2RZK8"/>
<evidence type="ECO:0000256" key="2">
    <source>
        <dbReference type="ARBA" id="ARBA00009679"/>
    </source>
</evidence>
<gene>
    <name evidence="11" type="ORF">HMPREF1541_03163</name>
</gene>
<protein>
    <submittedName>
        <fullName evidence="11">Uncharacterized protein</fullName>
    </submittedName>
</protein>
<evidence type="ECO:0000259" key="10">
    <source>
        <dbReference type="Pfam" id="PF22379"/>
    </source>
</evidence>
<evidence type="ECO:0000256" key="3">
    <source>
        <dbReference type="ARBA" id="ARBA00022705"/>
    </source>
</evidence>
<dbReference type="PANTHER" id="PTHR13454:SF11">
    <property type="entry name" value="PROTEIN MCM10 HOMOLOG"/>
    <property type="match status" value="1"/>
</dbReference>
<dbReference type="InterPro" id="IPR040184">
    <property type="entry name" value="Mcm10"/>
</dbReference>
<dbReference type="Proteomes" id="UP000030752">
    <property type="component" value="Unassembled WGS sequence"/>
</dbReference>
<evidence type="ECO:0000313" key="12">
    <source>
        <dbReference type="Proteomes" id="UP000030752"/>
    </source>
</evidence>
<feature type="domain" description="MCM10 OB-fold" evidence="10">
    <location>
        <begin position="397"/>
        <end position="454"/>
    </location>
</feature>
<feature type="region of interest" description="Disordered" evidence="8">
    <location>
        <begin position="523"/>
        <end position="547"/>
    </location>
</feature>
<dbReference type="Pfam" id="PF22379">
    <property type="entry name" value="OB_MCM10"/>
    <property type="match status" value="1"/>
</dbReference>
<dbReference type="GO" id="GO:0003688">
    <property type="term" value="F:DNA replication origin binding"/>
    <property type="evidence" value="ECO:0007669"/>
    <property type="project" value="TreeGrafter"/>
</dbReference>
<keyword evidence="6" id="KW-0862">Zinc</keyword>
<feature type="compositionally biased region" description="Basic and acidic residues" evidence="8">
    <location>
        <begin position="46"/>
        <end position="55"/>
    </location>
</feature>
<accession>W2RZK8</accession>
<dbReference type="eggNOG" id="KOG3056">
    <property type="taxonomic scope" value="Eukaryota"/>
</dbReference>
<feature type="compositionally biased region" description="Low complexity" evidence="8">
    <location>
        <begin position="178"/>
        <end position="187"/>
    </location>
</feature>
<organism evidence="11 12">
    <name type="scientific">Cyphellophora europaea (strain CBS 101466)</name>
    <name type="common">Phialophora europaea</name>
    <dbReference type="NCBI Taxonomy" id="1220924"/>
    <lineage>
        <taxon>Eukaryota</taxon>
        <taxon>Fungi</taxon>
        <taxon>Dikarya</taxon>
        <taxon>Ascomycota</taxon>
        <taxon>Pezizomycotina</taxon>
        <taxon>Eurotiomycetes</taxon>
        <taxon>Chaetothyriomycetidae</taxon>
        <taxon>Chaetothyriales</taxon>
        <taxon>Cyphellophoraceae</taxon>
        <taxon>Cyphellophora</taxon>
    </lineage>
</organism>
<feature type="region of interest" description="Disordered" evidence="8">
    <location>
        <begin position="270"/>
        <end position="306"/>
    </location>
</feature>
<comment type="similarity">
    <text evidence="2">Belongs to the MCM10 family.</text>
</comment>
<evidence type="ECO:0000313" key="11">
    <source>
        <dbReference type="EMBL" id="ETN41228.1"/>
    </source>
</evidence>
<dbReference type="GO" id="GO:0043596">
    <property type="term" value="C:nuclear replication fork"/>
    <property type="evidence" value="ECO:0007669"/>
    <property type="project" value="TreeGrafter"/>
</dbReference>
<keyword evidence="4" id="KW-0479">Metal-binding</keyword>
<feature type="region of interest" description="Disordered" evidence="8">
    <location>
        <begin position="703"/>
        <end position="723"/>
    </location>
</feature>
<dbReference type="HOGENOM" id="CLU_011047_0_0_1"/>
<comment type="subcellular location">
    <subcellularLocation>
        <location evidence="1">Nucleus</location>
    </subcellularLocation>
</comment>
<dbReference type="PANTHER" id="PTHR13454">
    <property type="entry name" value="PROTEIN MCM10 HOMOLOG"/>
    <property type="match status" value="1"/>
</dbReference>
<evidence type="ECO:0000256" key="7">
    <source>
        <dbReference type="ARBA" id="ARBA00023242"/>
    </source>
</evidence>
<dbReference type="GO" id="GO:0008270">
    <property type="term" value="F:zinc ion binding"/>
    <property type="evidence" value="ECO:0007669"/>
    <property type="project" value="UniProtKB-KW"/>
</dbReference>
<dbReference type="Gene3D" id="2.40.50.140">
    <property type="entry name" value="Nucleic acid-binding proteins"/>
    <property type="match status" value="1"/>
</dbReference>
<dbReference type="InterPro" id="IPR055065">
    <property type="entry name" value="OB_MCM10"/>
</dbReference>
<evidence type="ECO:0000256" key="8">
    <source>
        <dbReference type="SAM" id="MobiDB-lite"/>
    </source>
</evidence>
<feature type="region of interest" description="Disordered" evidence="8">
    <location>
        <begin position="169"/>
        <end position="199"/>
    </location>
</feature>
<name>W2RZK8_CYPE1</name>
<feature type="compositionally biased region" description="Polar residues" evidence="8">
    <location>
        <begin position="619"/>
        <end position="631"/>
    </location>
</feature>
<sequence length="723" mass="79426">MSEEVAWPPVSPKAALLSSPTGRKRYHEEMQRSPIKRSRTTPGLLDRLRAARADEDLLGGTNNGDNADEEDEETLKLQLAAIEAKLKLKKLQQNKAKTDGPVPSSSAGSTQPSEAVQVALSPTRRVVRPTEPRSPSRVLLGIDKGKTGADVSLKRVKSLNERTTAISRAASRMERSTSRISQLSSRSNAEAPAAKSFSERMSAIRDRDRAKDAKRNAVNGARSSTFSLDKAEMEGYRAIAEENRKLAPSPVVPLKGQSYTRAEVLRAKESIQSGSKLRRSRTTPDLSAGRPGSTGEQESSSQPDSTLWEEFSGISLSTRILPHSFLKRILPEDRFKIYTIPDLLRDVKSPEYEMPDDVGDYVVFGIVASKSGALDQKQKAEEQSVGAKDWERKWDDGSQNQKKFIAMTLTDLEWTVDLYLFGTAVPRYHRLTPGTVVAILNPSIMPPKKGKEDTGAFSLTLHDGDDTVLEIGTARELGHCNAIRKDGKECGQWVHVAKSEICEWHLNLQLRKAEQNRMGLNSGGNGIGSGLPGAKRPNNFAGKGSGLLPQKQAQRFDQFTGSSYYVTQSSRSEQGQTSQPFGISASRALDHDDPFISDAQRTRDKKAQLLKRKERHAQESQIAKQLGSMGSSGAGAEYMRHRTGTATKRDLGAESSNRMSAQAIKNNIMRSKSDAGTKRAADNVRLSPVKKTRFLTEKGIREAGRESLGVTNHDDDSDDLEFV</sequence>
<evidence type="ECO:0000256" key="4">
    <source>
        <dbReference type="ARBA" id="ARBA00022723"/>
    </source>
</evidence>
<dbReference type="RefSeq" id="XP_008715737.1">
    <property type="nucleotide sequence ID" value="XM_008717515.1"/>
</dbReference>
<dbReference type="EMBL" id="KB822719">
    <property type="protein sequence ID" value="ETN41228.1"/>
    <property type="molecule type" value="Genomic_DNA"/>
</dbReference>
<dbReference type="OrthoDB" id="273123at2759"/>